<proteinExistence type="inferred from homology"/>
<keyword evidence="6 10" id="KW-0560">Oxidoreductase</keyword>
<feature type="binding site" description="axial binding residue" evidence="9">
    <location>
        <position position="367"/>
    </location>
    <ligand>
        <name>heme</name>
        <dbReference type="ChEBI" id="CHEBI:30413"/>
    </ligand>
    <ligandPart>
        <name>Fe</name>
        <dbReference type="ChEBI" id="CHEBI:18248"/>
    </ligandPart>
</feature>
<dbReference type="InterPro" id="IPR036396">
    <property type="entry name" value="Cyt_P450_sf"/>
</dbReference>
<accession>A0A9W9A1J5</accession>
<evidence type="ECO:0000256" key="7">
    <source>
        <dbReference type="ARBA" id="ARBA00023004"/>
    </source>
</evidence>
<dbReference type="EMBL" id="JAOTPV010000024">
    <property type="protein sequence ID" value="KAJ4470856.1"/>
    <property type="molecule type" value="Genomic_DNA"/>
</dbReference>
<keyword evidence="4 9" id="KW-0349">Heme</keyword>
<comment type="caution">
    <text evidence="11">The sequence shown here is derived from an EMBL/GenBank/DDBJ whole genome shotgun (WGS) entry which is preliminary data.</text>
</comment>
<keyword evidence="8 10" id="KW-0503">Monooxygenase</keyword>
<evidence type="ECO:0000313" key="11">
    <source>
        <dbReference type="EMBL" id="KAJ4470856.1"/>
    </source>
</evidence>
<dbReference type="OrthoDB" id="2789670at2759"/>
<gene>
    <name evidence="11" type="ORF">J3R30DRAFT_3380912</name>
</gene>
<sequence length="423" mass="48040">MVYLTALGTDILIVNNHQAAIDLLEHMGIFFSNRPHFTMIGELCGFNRLPAISSDGASPRLRALRRALNSEIGAKTVSAYESTVEECCKVYIAKQNCSPNEFREHIQWYVLSICYGLETSSNQDPYIMLSQKIMHRLSQDAKPGKWIVDLFPLLRLLPEWFPGLSFKTYAKIIHSELNDWVTRPFELVKNQKPTTHSFCRQLMDSFEEWSPEQEDIVIWSAASMYSAGTDTTVSALSTFYLAMVHFPDVQRKAQQEIALRFPGEKGDKHCLTFRDCNELQYVHAILLEVLRWGSTLPLGAPRETTDTIIYKGYEIPPGCIVLVNIWGICHDPHLYSNPGRFCPERFLGDHPQPNPWSCVFGFGRRICPGRYLAERTLMVAIANILANFYITAVDGETPPIEYDDGFISHPKPFLCSIVPLSAH</sequence>
<dbReference type="PRINTS" id="PR00385">
    <property type="entry name" value="P450"/>
</dbReference>
<protein>
    <submittedName>
        <fullName evidence="11">Cytochrome P450</fullName>
    </submittedName>
</protein>
<evidence type="ECO:0000256" key="4">
    <source>
        <dbReference type="ARBA" id="ARBA00022617"/>
    </source>
</evidence>
<dbReference type="CDD" id="cd11065">
    <property type="entry name" value="CYP64-like"/>
    <property type="match status" value="1"/>
</dbReference>
<evidence type="ECO:0000256" key="9">
    <source>
        <dbReference type="PIRSR" id="PIRSR602401-1"/>
    </source>
</evidence>
<reference evidence="11" key="1">
    <citation type="submission" date="2022-08" db="EMBL/GenBank/DDBJ databases">
        <title>A Global Phylogenomic Analysis of the Shiitake Genus Lentinula.</title>
        <authorList>
            <consortium name="DOE Joint Genome Institute"/>
            <person name="Sierra-Patev S."/>
            <person name="Min B."/>
            <person name="Naranjo-Ortiz M."/>
            <person name="Looney B."/>
            <person name="Konkel Z."/>
            <person name="Slot J.C."/>
            <person name="Sakamoto Y."/>
            <person name="Steenwyk J.L."/>
            <person name="Rokas A."/>
            <person name="Carro J."/>
            <person name="Camarero S."/>
            <person name="Ferreira P."/>
            <person name="Molpeceres G."/>
            <person name="Ruiz-Duenas F.J."/>
            <person name="Serrano A."/>
            <person name="Henrissat B."/>
            <person name="Drula E."/>
            <person name="Hughes K.W."/>
            <person name="Mata J.L."/>
            <person name="Ishikawa N.K."/>
            <person name="Vargas-Isla R."/>
            <person name="Ushijima S."/>
            <person name="Smith C.A."/>
            <person name="Ahrendt S."/>
            <person name="Andreopoulos W."/>
            <person name="He G."/>
            <person name="Labutti K."/>
            <person name="Lipzen A."/>
            <person name="Ng V."/>
            <person name="Riley R."/>
            <person name="Sandor L."/>
            <person name="Barry K."/>
            <person name="Martinez A.T."/>
            <person name="Xiao Y."/>
            <person name="Gibbons J.G."/>
            <person name="Terashima K."/>
            <person name="Grigoriev I.V."/>
            <person name="Hibbett D.S."/>
        </authorList>
    </citation>
    <scope>NUCLEOTIDE SEQUENCE</scope>
    <source>
        <strain evidence="11">JLM2183</strain>
    </source>
</reference>
<name>A0A9W9A1J5_9AGAR</name>
<dbReference type="GO" id="GO:0020037">
    <property type="term" value="F:heme binding"/>
    <property type="evidence" value="ECO:0007669"/>
    <property type="project" value="InterPro"/>
</dbReference>
<evidence type="ECO:0000256" key="3">
    <source>
        <dbReference type="ARBA" id="ARBA00010617"/>
    </source>
</evidence>
<comment type="similarity">
    <text evidence="3 10">Belongs to the cytochrome P450 family.</text>
</comment>
<comment type="cofactor">
    <cofactor evidence="1 9">
        <name>heme</name>
        <dbReference type="ChEBI" id="CHEBI:30413"/>
    </cofactor>
</comment>
<evidence type="ECO:0000256" key="2">
    <source>
        <dbReference type="ARBA" id="ARBA00005179"/>
    </source>
</evidence>
<dbReference type="PRINTS" id="PR00463">
    <property type="entry name" value="EP450I"/>
</dbReference>
<evidence type="ECO:0000256" key="1">
    <source>
        <dbReference type="ARBA" id="ARBA00001971"/>
    </source>
</evidence>
<dbReference type="GO" id="GO:0005506">
    <property type="term" value="F:iron ion binding"/>
    <property type="evidence" value="ECO:0007669"/>
    <property type="project" value="InterPro"/>
</dbReference>
<dbReference type="InterPro" id="IPR050364">
    <property type="entry name" value="Cytochrome_P450_fung"/>
</dbReference>
<organism evidence="11 12">
    <name type="scientific">Lentinula aciculospora</name>
    <dbReference type="NCBI Taxonomy" id="153920"/>
    <lineage>
        <taxon>Eukaryota</taxon>
        <taxon>Fungi</taxon>
        <taxon>Dikarya</taxon>
        <taxon>Basidiomycota</taxon>
        <taxon>Agaricomycotina</taxon>
        <taxon>Agaricomycetes</taxon>
        <taxon>Agaricomycetidae</taxon>
        <taxon>Agaricales</taxon>
        <taxon>Marasmiineae</taxon>
        <taxon>Omphalotaceae</taxon>
        <taxon>Lentinula</taxon>
    </lineage>
</organism>
<dbReference type="SUPFAM" id="SSF48264">
    <property type="entry name" value="Cytochrome P450"/>
    <property type="match status" value="1"/>
</dbReference>
<dbReference type="Proteomes" id="UP001150266">
    <property type="component" value="Unassembled WGS sequence"/>
</dbReference>
<keyword evidence="5 9" id="KW-0479">Metal-binding</keyword>
<dbReference type="InterPro" id="IPR002401">
    <property type="entry name" value="Cyt_P450_E_grp-I"/>
</dbReference>
<dbReference type="PANTHER" id="PTHR46300">
    <property type="entry name" value="P450, PUTATIVE (EUROFUNG)-RELATED-RELATED"/>
    <property type="match status" value="1"/>
</dbReference>
<evidence type="ECO:0000256" key="10">
    <source>
        <dbReference type="RuleBase" id="RU000461"/>
    </source>
</evidence>
<dbReference type="InterPro" id="IPR017972">
    <property type="entry name" value="Cyt_P450_CS"/>
</dbReference>
<evidence type="ECO:0000256" key="8">
    <source>
        <dbReference type="ARBA" id="ARBA00023033"/>
    </source>
</evidence>
<keyword evidence="12" id="KW-1185">Reference proteome</keyword>
<keyword evidence="7 9" id="KW-0408">Iron</keyword>
<dbReference type="PANTHER" id="PTHR46300:SF7">
    <property type="entry name" value="P450, PUTATIVE (EUROFUNG)-RELATED"/>
    <property type="match status" value="1"/>
</dbReference>
<dbReference type="Pfam" id="PF00067">
    <property type="entry name" value="p450"/>
    <property type="match status" value="1"/>
</dbReference>
<dbReference type="GO" id="GO:0004497">
    <property type="term" value="F:monooxygenase activity"/>
    <property type="evidence" value="ECO:0007669"/>
    <property type="project" value="UniProtKB-KW"/>
</dbReference>
<dbReference type="InterPro" id="IPR001128">
    <property type="entry name" value="Cyt_P450"/>
</dbReference>
<dbReference type="GO" id="GO:0016705">
    <property type="term" value="F:oxidoreductase activity, acting on paired donors, with incorporation or reduction of molecular oxygen"/>
    <property type="evidence" value="ECO:0007669"/>
    <property type="project" value="InterPro"/>
</dbReference>
<dbReference type="PROSITE" id="PS00086">
    <property type="entry name" value="CYTOCHROME_P450"/>
    <property type="match status" value="1"/>
</dbReference>
<dbReference type="Gene3D" id="1.10.630.10">
    <property type="entry name" value="Cytochrome P450"/>
    <property type="match status" value="1"/>
</dbReference>
<dbReference type="AlphaFoldDB" id="A0A9W9A1J5"/>
<evidence type="ECO:0000256" key="6">
    <source>
        <dbReference type="ARBA" id="ARBA00023002"/>
    </source>
</evidence>
<evidence type="ECO:0000256" key="5">
    <source>
        <dbReference type="ARBA" id="ARBA00022723"/>
    </source>
</evidence>
<comment type="pathway">
    <text evidence="2">Secondary metabolite biosynthesis.</text>
</comment>
<evidence type="ECO:0000313" key="12">
    <source>
        <dbReference type="Proteomes" id="UP001150266"/>
    </source>
</evidence>